<organism evidence="2 3">
    <name type="scientific">Cerrena zonata</name>
    <dbReference type="NCBI Taxonomy" id="2478898"/>
    <lineage>
        <taxon>Eukaryota</taxon>
        <taxon>Fungi</taxon>
        <taxon>Dikarya</taxon>
        <taxon>Basidiomycota</taxon>
        <taxon>Agaricomycotina</taxon>
        <taxon>Agaricomycetes</taxon>
        <taxon>Polyporales</taxon>
        <taxon>Cerrenaceae</taxon>
        <taxon>Cerrena</taxon>
    </lineage>
</organism>
<gene>
    <name evidence="2" type="ORF">QCA50_017291</name>
</gene>
<dbReference type="AlphaFoldDB" id="A0AAW0FG70"/>
<keyword evidence="3" id="KW-1185">Reference proteome</keyword>
<evidence type="ECO:0000313" key="3">
    <source>
        <dbReference type="Proteomes" id="UP001385951"/>
    </source>
</evidence>
<dbReference type="EMBL" id="JASBNA010000057">
    <property type="protein sequence ID" value="KAK7679581.1"/>
    <property type="molecule type" value="Genomic_DNA"/>
</dbReference>
<feature type="region of interest" description="Disordered" evidence="1">
    <location>
        <begin position="1"/>
        <end position="37"/>
    </location>
</feature>
<feature type="compositionally biased region" description="Polar residues" evidence="1">
    <location>
        <begin position="1"/>
        <end position="15"/>
    </location>
</feature>
<protein>
    <submittedName>
        <fullName evidence="2">Uncharacterized protein</fullName>
    </submittedName>
</protein>
<dbReference type="Proteomes" id="UP001385951">
    <property type="component" value="Unassembled WGS sequence"/>
</dbReference>
<evidence type="ECO:0000313" key="2">
    <source>
        <dbReference type="EMBL" id="KAK7679581.1"/>
    </source>
</evidence>
<accession>A0AAW0FG70</accession>
<proteinExistence type="predicted"/>
<comment type="caution">
    <text evidence="2">The sequence shown here is derived from an EMBL/GenBank/DDBJ whole genome shotgun (WGS) entry which is preliminary data.</text>
</comment>
<feature type="region of interest" description="Disordered" evidence="1">
    <location>
        <begin position="250"/>
        <end position="290"/>
    </location>
</feature>
<evidence type="ECO:0000256" key="1">
    <source>
        <dbReference type="SAM" id="MobiDB-lite"/>
    </source>
</evidence>
<sequence>MSTSPDLTRAGTFNISPGHRVYDTHSSPISNDTTGVPTYTERVVSGGNDAEQIHPRDKETGVTEALSSVSPAATPFDIWLPASSQNRRILWDKFLHVISLHRIETIHVNDPHLDEELMDDWRRLFLECHHLKNLSIISDRPSKILKLLHQTEEITTDDGNTHFQSIVPELEVIRLREVIWRRLNEMNVDQDGELTENLVSVIKQRNAAGFPIEKVVIEECWNMRESDVDLIRKGGVEVEWDRCINTWDHSSSECDSDEADDDDDDDDDDDHYEVQPEDLFDDDDGLYGFY</sequence>
<feature type="compositionally biased region" description="Polar residues" evidence="1">
    <location>
        <begin position="24"/>
        <end position="37"/>
    </location>
</feature>
<feature type="compositionally biased region" description="Acidic residues" evidence="1">
    <location>
        <begin position="254"/>
        <end position="290"/>
    </location>
</feature>
<reference evidence="2 3" key="1">
    <citation type="submission" date="2022-09" db="EMBL/GenBank/DDBJ databases">
        <authorList>
            <person name="Palmer J.M."/>
        </authorList>
    </citation>
    <scope>NUCLEOTIDE SEQUENCE [LARGE SCALE GENOMIC DNA]</scope>
    <source>
        <strain evidence="2 3">DSM 7382</strain>
    </source>
</reference>
<name>A0AAW0FG70_9APHY</name>